<evidence type="ECO:0000313" key="2">
    <source>
        <dbReference type="Proteomes" id="UP000198797"/>
    </source>
</evidence>
<sequence>MARIERGDRVPGIPLVERLFAALGLQIAVTAEELDSHLDARMDALAARSLDDRIDELGLDQLLNRLGDLPHLLTGSTAALLQGAPVPADAVEIAVRWGDSARFTAWLEAAYGQRWNARWREFGGLYPAPEKPGEHYWSTRYGKIRAQMCDELPEAIEVRHGNRSYRVVPLGHGGADRPAGR</sequence>
<proteinExistence type="predicted"/>
<reference evidence="2" key="1">
    <citation type="submission" date="2016-06" db="EMBL/GenBank/DDBJ databases">
        <authorList>
            <person name="Varghese N."/>
            <person name="Submissions Spin"/>
        </authorList>
    </citation>
    <scope>NUCLEOTIDE SEQUENCE [LARGE SCALE GENOMIC DNA]</scope>
    <source>
        <strain evidence="2">DSM 44100</strain>
    </source>
</reference>
<keyword evidence="2" id="KW-1185">Reference proteome</keyword>
<organism evidence="1 2">
    <name type="scientific">Micromonospora matsumotoense</name>
    <dbReference type="NCBI Taxonomy" id="121616"/>
    <lineage>
        <taxon>Bacteria</taxon>
        <taxon>Bacillati</taxon>
        <taxon>Actinomycetota</taxon>
        <taxon>Actinomycetes</taxon>
        <taxon>Micromonosporales</taxon>
        <taxon>Micromonosporaceae</taxon>
        <taxon>Micromonospora</taxon>
    </lineage>
</organism>
<dbReference type="Proteomes" id="UP000198797">
    <property type="component" value="Unassembled WGS sequence"/>
</dbReference>
<name>A0A1C4WEQ3_9ACTN</name>
<dbReference type="RefSeq" id="WP_245722371.1">
    <property type="nucleotide sequence ID" value="NZ_FMCU01000003.1"/>
</dbReference>
<accession>A0A1C4WEQ3</accession>
<gene>
    <name evidence="1" type="ORF">GA0070216_103294</name>
</gene>
<dbReference type="AlphaFoldDB" id="A0A1C4WEQ3"/>
<evidence type="ECO:0000313" key="1">
    <source>
        <dbReference type="EMBL" id="SCE94727.1"/>
    </source>
</evidence>
<protein>
    <submittedName>
        <fullName evidence="1">Uncharacterized protein</fullName>
    </submittedName>
</protein>
<dbReference type="EMBL" id="FMCU01000003">
    <property type="protein sequence ID" value="SCE94727.1"/>
    <property type="molecule type" value="Genomic_DNA"/>
</dbReference>